<keyword evidence="3" id="KW-1185">Reference proteome</keyword>
<reference evidence="2" key="4">
    <citation type="submission" date="2025-05" db="UniProtKB">
        <authorList>
            <consortium name="EnsemblFungi"/>
        </authorList>
    </citation>
    <scope>IDENTIFICATION</scope>
    <source>
        <strain evidence="2">isolate 1-1 / race 1 (BBBD)</strain>
    </source>
</reference>
<name>A0A180H0U3_PUCT1</name>
<reference evidence="1" key="1">
    <citation type="submission" date="2009-11" db="EMBL/GenBank/DDBJ databases">
        <authorList>
            <consortium name="The Broad Institute Genome Sequencing Platform"/>
            <person name="Ward D."/>
            <person name="Feldgarden M."/>
            <person name="Earl A."/>
            <person name="Young S.K."/>
            <person name="Zeng Q."/>
            <person name="Koehrsen M."/>
            <person name="Alvarado L."/>
            <person name="Berlin A."/>
            <person name="Bochicchio J."/>
            <person name="Borenstein D."/>
            <person name="Chapman S.B."/>
            <person name="Chen Z."/>
            <person name="Engels R."/>
            <person name="Freedman E."/>
            <person name="Gellesch M."/>
            <person name="Goldberg J."/>
            <person name="Griggs A."/>
            <person name="Gujja S."/>
            <person name="Heilman E."/>
            <person name="Heiman D."/>
            <person name="Hepburn T."/>
            <person name="Howarth C."/>
            <person name="Jen D."/>
            <person name="Larson L."/>
            <person name="Lewis B."/>
            <person name="Mehta T."/>
            <person name="Park D."/>
            <person name="Pearson M."/>
            <person name="Roberts A."/>
            <person name="Saif S."/>
            <person name="Shea T."/>
            <person name="Shenoy N."/>
            <person name="Sisk P."/>
            <person name="Stolte C."/>
            <person name="Sykes S."/>
            <person name="Thomson T."/>
            <person name="Walk T."/>
            <person name="White J."/>
            <person name="Yandava C."/>
            <person name="Izard J."/>
            <person name="Baranova O.V."/>
            <person name="Blanton J.M."/>
            <person name="Tanner A.C."/>
            <person name="Dewhirst F.E."/>
            <person name="Haas B."/>
            <person name="Nusbaum C."/>
            <person name="Birren B."/>
        </authorList>
    </citation>
    <scope>NUCLEOTIDE SEQUENCE [LARGE SCALE GENOMIC DNA]</scope>
    <source>
        <strain evidence="1">1-1 BBBD Race 1</strain>
    </source>
</reference>
<dbReference type="AlphaFoldDB" id="A0A180H0U3"/>
<dbReference type="OrthoDB" id="10671361at2759"/>
<proteinExistence type="predicted"/>
<reference evidence="1" key="2">
    <citation type="submission" date="2016-05" db="EMBL/GenBank/DDBJ databases">
        <title>Comparative analysis highlights variable genome content of wheat rusts and divergence of the mating loci.</title>
        <authorList>
            <person name="Cuomo C.A."/>
            <person name="Bakkeren G."/>
            <person name="Szabo L."/>
            <person name="Khalil H."/>
            <person name="Joly D."/>
            <person name="Goldberg J."/>
            <person name="Young S."/>
            <person name="Zeng Q."/>
            <person name="Fellers J."/>
        </authorList>
    </citation>
    <scope>NUCLEOTIDE SEQUENCE [LARGE SCALE GENOMIC DNA]</scope>
    <source>
        <strain evidence="1">1-1 BBBD Race 1</strain>
    </source>
</reference>
<dbReference type="EMBL" id="ADAS02000009">
    <property type="protein sequence ID" value="OAV98112.1"/>
    <property type="molecule type" value="Genomic_DNA"/>
</dbReference>
<gene>
    <name evidence="1" type="ORF">PTTG_25803</name>
</gene>
<sequence>MLHEYSKQIAVLGKKLKRYLSDVEHGAPHLQSQQVFEARQLLEQSEKNMQDLKQWKLLQFANIKTYFSPNELTEWLISAGTNTHSKTSAAQPVIPIEVSSTVFEKYLQRFGNLVLKDVMKLLTDHRNLFDDPHMKRNLRRADFSTAWKYASKFVDFLFENGLITAGMVREMFEDDKIVKEAIFHTSNYINRHGFFTTLAQQPVRFTTHWYWLCFNKYHSALGKKEETILDLVSHVEYVMKIGQELMEERESTYAESEYHSKAKALLRNWQDVSKRFSTENYFSKLKDLLAANGDPTYSARKDGLGAPMVVDPSGFKEEMVSMITHLIMDCPEISLARYGNNEKLLRAIFVLLGYIESNLCPGIIHGVIQNVPFPQLIRNTESRIKDYQPSDLEDIVKLVSLASSSYNTSLLALTYHHFYEENDFMARYGCKFELEIFQSYQKMKDEIKSEYRETYDRVCVKDQSMPLIIYQNFHDWMRHRYASTWF</sequence>
<dbReference type="Proteomes" id="UP000005240">
    <property type="component" value="Unassembled WGS sequence"/>
</dbReference>
<protein>
    <submittedName>
        <fullName evidence="1 2">Uncharacterized protein</fullName>
    </submittedName>
</protein>
<evidence type="ECO:0000313" key="3">
    <source>
        <dbReference type="Proteomes" id="UP000005240"/>
    </source>
</evidence>
<evidence type="ECO:0000313" key="1">
    <source>
        <dbReference type="EMBL" id="OAV98112.1"/>
    </source>
</evidence>
<dbReference type="EnsemblFungi" id="PTTG_25803-t43_1">
    <property type="protein sequence ID" value="PTTG_25803-t43_1-p1"/>
    <property type="gene ID" value="PTTG_25803"/>
</dbReference>
<evidence type="ECO:0000313" key="2">
    <source>
        <dbReference type="EnsemblFungi" id="PTTG_25803-t43_1-p1"/>
    </source>
</evidence>
<dbReference type="VEuPathDB" id="FungiDB:PTTG_25803"/>
<accession>A0A180H0U3</accession>
<organism evidence="1">
    <name type="scientific">Puccinia triticina (isolate 1-1 / race 1 (BBBD))</name>
    <name type="common">Brown leaf rust fungus</name>
    <dbReference type="NCBI Taxonomy" id="630390"/>
    <lineage>
        <taxon>Eukaryota</taxon>
        <taxon>Fungi</taxon>
        <taxon>Dikarya</taxon>
        <taxon>Basidiomycota</taxon>
        <taxon>Pucciniomycotina</taxon>
        <taxon>Pucciniomycetes</taxon>
        <taxon>Pucciniales</taxon>
        <taxon>Pucciniaceae</taxon>
        <taxon>Puccinia</taxon>
    </lineage>
</organism>
<reference evidence="2 3" key="3">
    <citation type="journal article" date="2017" name="G3 (Bethesda)">
        <title>Comparative analysis highlights variable genome content of wheat rusts and divergence of the mating loci.</title>
        <authorList>
            <person name="Cuomo C.A."/>
            <person name="Bakkeren G."/>
            <person name="Khalil H.B."/>
            <person name="Panwar V."/>
            <person name="Joly D."/>
            <person name="Linning R."/>
            <person name="Sakthikumar S."/>
            <person name="Song X."/>
            <person name="Adiconis X."/>
            <person name="Fan L."/>
            <person name="Goldberg J.M."/>
            <person name="Levin J.Z."/>
            <person name="Young S."/>
            <person name="Zeng Q."/>
            <person name="Anikster Y."/>
            <person name="Bruce M."/>
            <person name="Wang M."/>
            <person name="Yin C."/>
            <person name="McCallum B."/>
            <person name="Szabo L.J."/>
            <person name="Hulbert S."/>
            <person name="Chen X."/>
            <person name="Fellers J.P."/>
        </authorList>
    </citation>
    <scope>NUCLEOTIDE SEQUENCE</scope>
    <source>
        <strain evidence="3">Isolate 1-1 / race 1 (BBBD)</strain>
        <strain evidence="2">isolate 1-1 / race 1 (BBBD)</strain>
    </source>
</reference>